<feature type="chain" id="PRO_5022212363" description="FlgD/Vpr Ig-like domain-containing protein" evidence="1">
    <location>
        <begin position="21"/>
        <end position="966"/>
    </location>
</feature>
<sequence>MSKKLFAVALILSFAAVAFAANADTYVVGGDKVLRSSDARETTPVEGGSVSWVSPPKAIPNGWYWMYDNTEPGPPFGAPAIPGLPWFEDITASGSKIAPYNDDPYKYTMPDSFWYYDNWYTNEKPNYLYISPDGWVSFDPAAKDGSPTPPSVNPPFPVSDAPNAIIAPLWQDMNPTQGGDPDNRVYYRYTAMPNELIVQWYDTEGNDNTNTYDFELKLNLGGQMLLMTEGACGIVFSFHFIHFLYNTSSDGWTADNGKTGIEDYTGEHGIYYQGTIANGRRIRAGYKRIFKYDVKVTRFLSPGETVLRWTEIEPKVEVSNVGAETEHFSVTIDIYDLTNDERVYNHTVSGFDLLPGEYDTLVGPCWTPGEMTVPDTHSYLKVAYTMLGRDSCRHNDTLAEVAIVHCDGWMSIYNWNYADFPNAIAFRVLRCATSYDTDKGTYVLGGRVWLGWWDDEWPMYSDVPPRIEVWAAENGCGGVEDGSYALGGGNYPNPAEARKWHSIIFDDPIWVPTADPGNFWIAAANSTEPGAPVFMGWLPYWGMSPEADPSACYNMGYHPSRSAAWEGESGGPSLNFYWGGWPYQPYHTHPIEPLVHLGFRPLPAPPCYYDDPHDLTCYRMEDPSGDYVEADVAITPKLAIANIGKQAEPDAGFFDVQFIVVDEQTSDTAFNEISLMGGPFEPGDTMFGTTTPWMPEGLCNDSLPFVYYELIGLVRLGEVGPDLTDHCPYNDTVRRNVTCLLSHDVGVIDMTWPEPPDSLDWYHEGSDITVTATVENFGFNAEHDVEVRLEVRDLDDNNVELWHALKSIVFLDWRGNAPGNPYTIDVIFPTYVVETENHYQALECRTELIDDDCPEDDFEIRNINSPVGIAETPAGLPFALEAITPNPFVGSTTISFAVPATVNVSLKVYDITGKLVTTLVSGNQTPGRHAVTWNGTDDLGRSVAQGIYLVRMDAKDFSATKKVVLY</sequence>
<dbReference type="AlphaFoldDB" id="A0A532UZ31"/>
<dbReference type="Proteomes" id="UP000317778">
    <property type="component" value="Unassembled WGS sequence"/>
</dbReference>
<evidence type="ECO:0000313" key="3">
    <source>
        <dbReference type="EMBL" id="TKJ40211.1"/>
    </source>
</evidence>
<proteinExistence type="predicted"/>
<dbReference type="Gene3D" id="2.60.40.4070">
    <property type="match status" value="1"/>
</dbReference>
<accession>A0A532UZ31</accession>
<protein>
    <recommendedName>
        <fullName evidence="2">FlgD/Vpr Ig-like domain-containing protein</fullName>
    </recommendedName>
</protein>
<evidence type="ECO:0000259" key="2">
    <source>
        <dbReference type="Pfam" id="PF13860"/>
    </source>
</evidence>
<dbReference type="NCBIfam" id="TIGR04183">
    <property type="entry name" value="Por_Secre_tail"/>
    <property type="match status" value="1"/>
</dbReference>
<feature type="domain" description="FlgD/Vpr Ig-like" evidence="2">
    <location>
        <begin position="891"/>
        <end position="955"/>
    </location>
</feature>
<evidence type="ECO:0000256" key="1">
    <source>
        <dbReference type="SAM" id="SignalP"/>
    </source>
</evidence>
<dbReference type="InterPro" id="IPR026444">
    <property type="entry name" value="Secre_tail"/>
</dbReference>
<organism evidence="3 4">
    <name type="scientific">candidate division TA06 bacterium B3_TA06</name>
    <dbReference type="NCBI Taxonomy" id="2012487"/>
    <lineage>
        <taxon>Bacteria</taxon>
        <taxon>Bacteria division TA06</taxon>
    </lineage>
</organism>
<dbReference type="Pfam" id="PF13860">
    <property type="entry name" value="FlgD_ig"/>
    <property type="match status" value="1"/>
</dbReference>
<reference evidence="3 4" key="1">
    <citation type="submission" date="2017-06" db="EMBL/GenBank/DDBJ databases">
        <title>Novel microbial phyla capable of carbon fixation and sulfur reduction in deep-sea sediments.</title>
        <authorList>
            <person name="Huang J."/>
            <person name="Baker B."/>
            <person name="Wang Y."/>
        </authorList>
    </citation>
    <scope>NUCLEOTIDE SEQUENCE [LARGE SCALE GENOMIC DNA]</scope>
    <source>
        <strain evidence="3">B3_TA06</strain>
    </source>
</reference>
<comment type="caution">
    <text evidence="3">The sequence shown here is derived from an EMBL/GenBank/DDBJ whole genome shotgun (WGS) entry which is preliminary data.</text>
</comment>
<name>A0A532UZ31_UNCT6</name>
<feature type="signal peptide" evidence="1">
    <location>
        <begin position="1"/>
        <end position="20"/>
    </location>
</feature>
<keyword evidence="1" id="KW-0732">Signal</keyword>
<dbReference type="InterPro" id="IPR025965">
    <property type="entry name" value="FlgD/Vpr_Ig-like"/>
</dbReference>
<dbReference type="EMBL" id="NJBO01000019">
    <property type="protein sequence ID" value="TKJ40211.1"/>
    <property type="molecule type" value="Genomic_DNA"/>
</dbReference>
<evidence type="ECO:0000313" key="4">
    <source>
        <dbReference type="Proteomes" id="UP000317778"/>
    </source>
</evidence>
<gene>
    <name evidence="3" type="ORF">CEE36_09760</name>
</gene>